<dbReference type="EMBL" id="JBHUIW010000024">
    <property type="protein sequence ID" value="MFD2184149.1"/>
    <property type="molecule type" value="Genomic_DNA"/>
</dbReference>
<gene>
    <name evidence="8" type="ORF">ACFSOX_18495</name>
</gene>
<comment type="caution">
    <text evidence="8">The sequence shown here is derived from an EMBL/GenBank/DDBJ whole genome shotgun (WGS) entry which is preliminary data.</text>
</comment>
<feature type="transmembrane region" description="Helical" evidence="6">
    <location>
        <begin position="148"/>
        <end position="168"/>
    </location>
</feature>
<evidence type="ECO:0000256" key="6">
    <source>
        <dbReference type="SAM" id="Phobius"/>
    </source>
</evidence>
<feature type="transmembrane region" description="Helical" evidence="6">
    <location>
        <begin position="271"/>
        <end position="289"/>
    </location>
</feature>
<evidence type="ECO:0000259" key="7">
    <source>
        <dbReference type="Pfam" id="PF00892"/>
    </source>
</evidence>
<dbReference type="SUPFAM" id="SSF103481">
    <property type="entry name" value="Multidrug resistance efflux transporter EmrE"/>
    <property type="match status" value="2"/>
</dbReference>
<name>A0ABW5AMH1_9BRAD</name>
<proteinExistence type="inferred from homology"/>
<evidence type="ECO:0000313" key="9">
    <source>
        <dbReference type="Proteomes" id="UP001597314"/>
    </source>
</evidence>
<feature type="transmembrane region" description="Helical" evidence="6">
    <location>
        <begin position="34"/>
        <end position="56"/>
    </location>
</feature>
<feature type="transmembrane region" description="Helical" evidence="6">
    <location>
        <begin position="7"/>
        <end position="28"/>
    </location>
</feature>
<dbReference type="InterPro" id="IPR000620">
    <property type="entry name" value="EamA_dom"/>
</dbReference>
<evidence type="ECO:0000256" key="1">
    <source>
        <dbReference type="ARBA" id="ARBA00004141"/>
    </source>
</evidence>
<evidence type="ECO:0000256" key="3">
    <source>
        <dbReference type="ARBA" id="ARBA00022692"/>
    </source>
</evidence>
<protein>
    <submittedName>
        <fullName evidence="8">DMT family transporter</fullName>
    </submittedName>
</protein>
<evidence type="ECO:0000256" key="5">
    <source>
        <dbReference type="ARBA" id="ARBA00023136"/>
    </source>
</evidence>
<keyword evidence="9" id="KW-1185">Reference proteome</keyword>
<feature type="transmembrane region" description="Helical" evidence="6">
    <location>
        <begin position="68"/>
        <end position="88"/>
    </location>
</feature>
<dbReference type="RefSeq" id="WP_378479296.1">
    <property type="nucleotide sequence ID" value="NZ_JBHUIW010000024.1"/>
</dbReference>
<keyword evidence="5 6" id="KW-0472">Membrane</keyword>
<sequence length="314" mass="33198">MSLHAAILVKIVSVLLFAVMSALVRYLGEAGIPLGQVVFFRSLFALVLIIALYAARNEIGAAVRTSRLLGHVGRGSIGVAGMFLNFAALQRLPLVDATAITFAAPLITVALAAIVLSERVRAYRWTAVGVGFVGVVVMLWPYLGLGRLVTAASAAATVGAMCAVASAFSNAFAVIQTRRLTDSETTSSIVFYFSLICTIAGGVVLPFVWITPSLPQLVALIGVGLLGGASHLLLTESYRYAPASVMAPFDYLALLFAFLIGWVVFGEIPTGWAYAGAGIVVLSGLFVIWRERRLAAQRRKAAKPDEPAKPDDAA</sequence>
<dbReference type="PANTHER" id="PTHR22911">
    <property type="entry name" value="ACYL-MALONYL CONDENSING ENZYME-RELATED"/>
    <property type="match status" value="1"/>
</dbReference>
<dbReference type="Pfam" id="PF00892">
    <property type="entry name" value="EamA"/>
    <property type="match status" value="2"/>
</dbReference>
<accession>A0ABW5AMH1</accession>
<evidence type="ECO:0000256" key="2">
    <source>
        <dbReference type="ARBA" id="ARBA00009853"/>
    </source>
</evidence>
<dbReference type="Proteomes" id="UP001597314">
    <property type="component" value="Unassembled WGS sequence"/>
</dbReference>
<evidence type="ECO:0000256" key="4">
    <source>
        <dbReference type="ARBA" id="ARBA00022989"/>
    </source>
</evidence>
<feature type="transmembrane region" description="Helical" evidence="6">
    <location>
        <begin position="246"/>
        <end position="265"/>
    </location>
</feature>
<comment type="similarity">
    <text evidence="2">Belongs to the drug/metabolite transporter (DMT) superfamily. 10 TMS drug/metabolite exporter (DME) (TC 2.A.7.3) family.</text>
</comment>
<feature type="domain" description="EamA" evidence="7">
    <location>
        <begin position="6"/>
        <end position="139"/>
    </location>
</feature>
<keyword evidence="3 6" id="KW-0812">Transmembrane</keyword>
<reference evidence="9" key="1">
    <citation type="journal article" date="2019" name="Int. J. Syst. Evol. Microbiol.">
        <title>The Global Catalogue of Microorganisms (GCM) 10K type strain sequencing project: providing services to taxonomists for standard genome sequencing and annotation.</title>
        <authorList>
            <consortium name="The Broad Institute Genomics Platform"/>
            <consortium name="The Broad Institute Genome Sequencing Center for Infectious Disease"/>
            <person name="Wu L."/>
            <person name="Ma J."/>
        </authorList>
    </citation>
    <scope>NUCLEOTIDE SEQUENCE [LARGE SCALE GENOMIC DNA]</scope>
    <source>
        <strain evidence="9">CGMCC 1.6774</strain>
    </source>
</reference>
<feature type="transmembrane region" description="Helical" evidence="6">
    <location>
        <begin position="216"/>
        <end position="234"/>
    </location>
</feature>
<feature type="domain" description="EamA" evidence="7">
    <location>
        <begin position="159"/>
        <end position="288"/>
    </location>
</feature>
<evidence type="ECO:0000313" key="8">
    <source>
        <dbReference type="EMBL" id="MFD2184149.1"/>
    </source>
</evidence>
<keyword evidence="4 6" id="KW-1133">Transmembrane helix</keyword>
<comment type="subcellular location">
    <subcellularLocation>
        <location evidence="1">Membrane</location>
        <topology evidence="1">Multi-pass membrane protein</topology>
    </subcellularLocation>
</comment>
<feature type="transmembrane region" description="Helical" evidence="6">
    <location>
        <begin position="123"/>
        <end position="142"/>
    </location>
</feature>
<dbReference type="PANTHER" id="PTHR22911:SF6">
    <property type="entry name" value="SOLUTE CARRIER FAMILY 35 MEMBER G1"/>
    <property type="match status" value="1"/>
</dbReference>
<organism evidence="8 9">
    <name type="scientific">Rhodoplanes azumiensis</name>
    <dbReference type="NCBI Taxonomy" id="1897628"/>
    <lineage>
        <taxon>Bacteria</taxon>
        <taxon>Pseudomonadati</taxon>
        <taxon>Pseudomonadota</taxon>
        <taxon>Alphaproteobacteria</taxon>
        <taxon>Hyphomicrobiales</taxon>
        <taxon>Nitrobacteraceae</taxon>
        <taxon>Rhodoplanes</taxon>
    </lineage>
</organism>
<dbReference type="InterPro" id="IPR037185">
    <property type="entry name" value="EmrE-like"/>
</dbReference>
<feature type="transmembrane region" description="Helical" evidence="6">
    <location>
        <begin position="189"/>
        <end position="210"/>
    </location>
</feature>
<feature type="transmembrane region" description="Helical" evidence="6">
    <location>
        <begin position="94"/>
        <end position="116"/>
    </location>
</feature>